<dbReference type="InterPro" id="IPR031160">
    <property type="entry name" value="F_BAR_dom"/>
</dbReference>
<comment type="subcellular location">
    <subcellularLocation>
        <location evidence="1">Endomembrane system</location>
        <topology evidence="1">Peripheral membrane protein</topology>
    </subcellularLocation>
</comment>
<reference evidence="6" key="1">
    <citation type="submission" date="2018-06" db="EMBL/GenBank/DDBJ databases">
        <title>Genome assembly of Danube salmon.</title>
        <authorList>
            <person name="Macqueen D.J."/>
            <person name="Gundappa M.K."/>
        </authorList>
    </citation>
    <scope>NUCLEOTIDE SEQUENCE [LARGE SCALE GENOMIC DNA]</scope>
</reference>
<dbReference type="GO" id="GO:0097320">
    <property type="term" value="P:plasma membrane tubulation"/>
    <property type="evidence" value="ECO:0007669"/>
    <property type="project" value="TreeGrafter"/>
</dbReference>
<evidence type="ECO:0000313" key="5">
    <source>
        <dbReference type="Ensembl" id="ENSHHUP00000079680.1"/>
    </source>
</evidence>
<dbReference type="Proteomes" id="UP000314982">
    <property type="component" value="Unassembled WGS sequence"/>
</dbReference>
<dbReference type="InterPro" id="IPR001060">
    <property type="entry name" value="FCH_dom"/>
</dbReference>
<evidence type="ECO:0000313" key="6">
    <source>
        <dbReference type="Proteomes" id="UP000314982"/>
    </source>
</evidence>
<dbReference type="FunFam" id="1.20.1270.60:FF:000009">
    <property type="entry name" value="Protein kinase C and casein kinase substrate in neurons 2"/>
    <property type="match status" value="1"/>
</dbReference>
<dbReference type="STRING" id="62062.ENSHHUP00000079680"/>
<proteinExistence type="predicted"/>
<reference evidence="5" key="3">
    <citation type="submission" date="2025-09" db="UniProtKB">
        <authorList>
            <consortium name="Ensembl"/>
        </authorList>
    </citation>
    <scope>IDENTIFICATION</scope>
</reference>
<reference evidence="5" key="2">
    <citation type="submission" date="2025-08" db="UniProtKB">
        <authorList>
            <consortium name="Ensembl"/>
        </authorList>
    </citation>
    <scope>IDENTIFICATION</scope>
</reference>
<sequence>RFLSPPLPPQPGNYEQTIRRTDQSFQACNDIMSCFLERAKVEKHYAQQLSEWSSKWKTLSLTSLFLSFPFSPLYGSLMRAWQCFFSSAEHLSILHFSISQSLDTEEGDKMKSWQKKTFTKKIFCGFLETHENEIGFARAQKPWAKRLGKLDKACNAYHKACYKEQVAIDREMQAKENTELCPEKLKKIQDARENASEEKDKVRKKYEKVLEDLTSYTPHYMEEMEAIFDKSQEEERKRISFLKQALYIQYMNILTHSICLSVETDDLRWWKNNHGPGMPTDWPMIEVYNCNSLQ</sequence>
<dbReference type="PROSITE" id="PS51741">
    <property type="entry name" value="F_BAR"/>
    <property type="match status" value="1"/>
</dbReference>
<dbReference type="GO" id="GO:0030100">
    <property type="term" value="P:regulation of endocytosis"/>
    <property type="evidence" value="ECO:0007669"/>
    <property type="project" value="TreeGrafter"/>
</dbReference>
<dbReference type="AlphaFoldDB" id="A0A4W5R0J5"/>
<dbReference type="PANTHER" id="PTHR23065">
    <property type="entry name" value="PROLINE-SERINE-THREONINE PHOSPHATASE INTERACTING PROTEIN 1"/>
    <property type="match status" value="1"/>
</dbReference>
<dbReference type="Gene3D" id="1.20.1270.60">
    <property type="entry name" value="Arfaptin homology (AH) domain/BAR domain"/>
    <property type="match status" value="1"/>
</dbReference>
<dbReference type="Pfam" id="PF00611">
    <property type="entry name" value="FCH"/>
    <property type="match status" value="1"/>
</dbReference>
<evidence type="ECO:0000256" key="2">
    <source>
        <dbReference type="PROSITE-ProRule" id="PRU01077"/>
    </source>
</evidence>
<protein>
    <submittedName>
        <fullName evidence="5">Zgc:91999</fullName>
    </submittedName>
</protein>
<feature type="domain" description="F-BAR" evidence="4">
    <location>
        <begin position="1"/>
        <end position="281"/>
    </location>
</feature>
<evidence type="ECO:0000256" key="3">
    <source>
        <dbReference type="SAM" id="Coils"/>
    </source>
</evidence>
<dbReference type="GO" id="GO:0005768">
    <property type="term" value="C:endosome"/>
    <property type="evidence" value="ECO:0007669"/>
    <property type="project" value="TreeGrafter"/>
</dbReference>
<dbReference type="PANTHER" id="PTHR23065:SF50">
    <property type="entry name" value="PROTEIN KINASE C AND CASEIN KINASE SUBSTRATE IN NEURONS 2 PROTEIN"/>
    <property type="match status" value="1"/>
</dbReference>
<keyword evidence="2 3" id="KW-0175">Coiled coil</keyword>
<dbReference type="GO" id="GO:0005543">
    <property type="term" value="F:phospholipid binding"/>
    <property type="evidence" value="ECO:0007669"/>
    <property type="project" value="TreeGrafter"/>
</dbReference>
<dbReference type="SMART" id="SM00055">
    <property type="entry name" value="FCH"/>
    <property type="match status" value="1"/>
</dbReference>
<accession>A0A4W5R0J5</accession>
<dbReference type="SUPFAM" id="SSF103657">
    <property type="entry name" value="BAR/IMD domain-like"/>
    <property type="match status" value="1"/>
</dbReference>
<evidence type="ECO:0000256" key="1">
    <source>
        <dbReference type="ARBA" id="ARBA00004184"/>
    </source>
</evidence>
<dbReference type="InterPro" id="IPR027267">
    <property type="entry name" value="AH/BAR_dom_sf"/>
</dbReference>
<feature type="coiled-coil region" evidence="3">
    <location>
        <begin position="185"/>
        <end position="212"/>
    </location>
</feature>
<evidence type="ECO:0000259" key="4">
    <source>
        <dbReference type="PROSITE" id="PS51741"/>
    </source>
</evidence>
<dbReference type="GeneTree" id="ENSGT00950000182973"/>
<dbReference type="GO" id="GO:0007010">
    <property type="term" value="P:cytoskeleton organization"/>
    <property type="evidence" value="ECO:0007669"/>
    <property type="project" value="TreeGrafter"/>
</dbReference>
<dbReference type="GO" id="GO:0005886">
    <property type="term" value="C:plasma membrane"/>
    <property type="evidence" value="ECO:0007669"/>
    <property type="project" value="TreeGrafter"/>
</dbReference>
<organism evidence="5 6">
    <name type="scientific">Hucho hucho</name>
    <name type="common">huchen</name>
    <dbReference type="NCBI Taxonomy" id="62062"/>
    <lineage>
        <taxon>Eukaryota</taxon>
        <taxon>Metazoa</taxon>
        <taxon>Chordata</taxon>
        <taxon>Craniata</taxon>
        <taxon>Vertebrata</taxon>
        <taxon>Euteleostomi</taxon>
        <taxon>Actinopterygii</taxon>
        <taxon>Neopterygii</taxon>
        <taxon>Teleostei</taxon>
        <taxon>Protacanthopterygii</taxon>
        <taxon>Salmoniformes</taxon>
        <taxon>Salmonidae</taxon>
        <taxon>Salmoninae</taxon>
        <taxon>Hucho</taxon>
    </lineage>
</organism>
<dbReference type="Ensembl" id="ENSHHUT00000082246.1">
    <property type="protein sequence ID" value="ENSHHUP00000079680.1"/>
    <property type="gene ID" value="ENSHHUG00000046444.1"/>
</dbReference>
<name>A0A4W5R0J5_9TELE</name>
<keyword evidence="6" id="KW-1185">Reference proteome</keyword>